<feature type="transmembrane region" description="Helical" evidence="7">
    <location>
        <begin position="215"/>
        <end position="237"/>
    </location>
</feature>
<keyword evidence="3 7" id="KW-0812">Transmembrane</keyword>
<organism evidence="10 11">
    <name type="scientific">Nostocoides japonicum T1-X7</name>
    <dbReference type="NCBI Taxonomy" id="1194083"/>
    <lineage>
        <taxon>Bacteria</taxon>
        <taxon>Bacillati</taxon>
        <taxon>Actinomycetota</taxon>
        <taxon>Actinomycetes</taxon>
        <taxon>Micrococcales</taxon>
        <taxon>Intrasporangiaceae</taxon>
        <taxon>Nostocoides</taxon>
    </lineage>
</organism>
<dbReference type="InterPro" id="IPR051791">
    <property type="entry name" value="Pra-immunoreactive"/>
</dbReference>
<dbReference type="AlphaFoldDB" id="A0A077M113"/>
<dbReference type="PANTHER" id="PTHR36115:SF6">
    <property type="entry name" value="PROLINE-RICH ANTIGEN HOMOLOG"/>
    <property type="match status" value="1"/>
</dbReference>
<keyword evidence="5 7" id="KW-0472">Membrane</keyword>
<feature type="domain" description="RDD" evidence="8">
    <location>
        <begin position="155"/>
        <end position="316"/>
    </location>
</feature>
<dbReference type="Pfam" id="PF06271">
    <property type="entry name" value="RDD"/>
    <property type="match status" value="1"/>
</dbReference>
<dbReference type="InterPro" id="IPR010432">
    <property type="entry name" value="RDD"/>
</dbReference>
<feature type="domain" description="DUF2510" evidence="9">
    <location>
        <begin position="7"/>
        <end position="35"/>
    </location>
</feature>
<dbReference type="RefSeq" id="WP_162233055.1">
    <property type="nucleotide sequence ID" value="NZ_HF570958.1"/>
</dbReference>
<feature type="region of interest" description="Disordered" evidence="6">
    <location>
        <begin position="33"/>
        <end position="147"/>
    </location>
</feature>
<dbReference type="EMBL" id="CAJB01000268">
    <property type="protein sequence ID" value="CCH78762.1"/>
    <property type="molecule type" value="Genomic_DNA"/>
</dbReference>
<evidence type="ECO:0008006" key="12">
    <source>
        <dbReference type="Google" id="ProtNLM"/>
    </source>
</evidence>
<protein>
    <recommendedName>
        <fullName evidence="12">RDD family protein</fullName>
    </recommendedName>
</protein>
<gene>
    <name evidence="10" type="ORF">BN12_340002</name>
</gene>
<dbReference type="GO" id="GO:0005886">
    <property type="term" value="C:plasma membrane"/>
    <property type="evidence" value="ECO:0007669"/>
    <property type="project" value="UniProtKB-SubCell"/>
</dbReference>
<evidence type="ECO:0000256" key="2">
    <source>
        <dbReference type="ARBA" id="ARBA00022475"/>
    </source>
</evidence>
<evidence type="ECO:0000313" key="10">
    <source>
        <dbReference type="EMBL" id="CCH78762.1"/>
    </source>
</evidence>
<keyword evidence="2" id="KW-1003">Cell membrane</keyword>
<evidence type="ECO:0000259" key="8">
    <source>
        <dbReference type="Pfam" id="PF06271"/>
    </source>
</evidence>
<comment type="subcellular location">
    <subcellularLocation>
        <location evidence="1">Cell membrane</location>
        <topology evidence="1">Multi-pass membrane protein</topology>
    </subcellularLocation>
</comment>
<dbReference type="PANTHER" id="PTHR36115">
    <property type="entry name" value="PROLINE-RICH ANTIGEN HOMOLOG-RELATED"/>
    <property type="match status" value="1"/>
</dbReference>
<feature type="compositionally biased region" description="Pro residues" evidence="6">
    <location>
        <begin position="118"/>
        <end position="133"/>
    </location>
</feature>
<proteinExistence type="predicted"/>
<evidence type="ECO:0000256" key="5">
    <source>
        <dbReference type="ARBA" id="ARBA00023136"/>
    </source>
</evidence>
<feature type="compositionally biased region" description="Low complexity" evidence="6">
    <location>
        <begin position="99"/>
        <end position="117"/>
    </location>
</feature>
<sequence length="327" mass="34908">MSTPTSPGWYDDPQDPSLLRYFDGIVWTRHTTPRAGIAADPQPSHGGTPSSTATEGESGRDAAAGEQGQPPLNPYGVPTYRGHPSQGQPPQGYPPPGQQPSGQQPPGQQPSGQQPHDPWAPPPGGRPGPPYQQPPGFQYPMAHRGPATPDGVPMASYGQRVGAWFLDGLIKLVISLVLGGWAIYLAVKPQMDAAFRAAERGETVPLDLTGRDTNLHWMAVYLVIWGVVGLAYSMFFLTRRGATPGKSALGISIRRLEHAGPLDARTAAVRYLIPFANAVLGVAPVLGTIVSLLWAVDHLLPLMQPRRQAIHDLMAGTVVVIGPQPPR</sequence>
<name>A0A077M113_9MICO</name>
<evidence type="ECO:0000256" key="1">
    <source>
        <dbReference type="ARBA" id="ARBA00004651"/>
    </source>
</evidence>
<evidence type="ECO:0000256" key="3">
    <source>
        <dbReference type="ARBA" id="ARBA00022692"/>
    </source>
</evidence>
<feature type="transmembrane region" description="Helical" evidence="7">
    <location>
        <begin position="164"/>
        <end position="187"/>
    </location>
</feature>
<keyword evidence="11" id="KW-1185">Reference proteome</keyword>
<reference evidence="10 11" key="1">
    <citation type="journal article" date="2013" name="ISME J.">
        <title>A metabolic model for members of the genus Tetrasphaera involved in enhanced biological phosphorus removal.</title>
        <authorList>
            <person name="Kristiansen R."/>
            <person name="Nguyen H.T.T."/>
            <person name="Saunders A.M."/>
            <person name="Nielsen J.L."/>
            <person name="Wimmer R."/>
            <person name="Le V.Q."/>
            <person name="McIlroy S.J."/>
            <person name="Petrovski S."/>
            <person name="Seviour R.J."/>
            <person name="Calteau A."/>
            <person name="Nielsen K.L."/>
            <person name="Nielsen P.H."/>
        </authorList>
    </citation>
    <scope>NUCLEOTIDE SEQUENCE [LARGE SCALE GENOMIC DNA]</scope>
    <source>
        <strain evidence="10 11">T1-X7</strain>
    </source>
</reference>
<comment type="caution">
    <text evidence="10">The sequence shown here is derived from an EMBL/GenBank/DDBJ whole genome shotgun (WGS) entry which is preliminary data.</text>
</comment>
<keyword evidence="4 7" id="KW-1133">Transmembrane helix</keyword>
<evidence type="ECO:0000256" key="7">
    <source>
        <dbReference type="SAM" id="Phobius"/>
    </source>
</evidence>
<evidence type="ECO:0000256" key="4">
    <source>
        <dbReference type="ARBA" id="ARBA00022989"/>
    </source>
</evidence>
<feature type="compositionally biased region" description="Polar residues" evidence="6">
    <location>
        <begin position="45"/>
        <end position="55"/>
    </location>
</feature>
<feature type="transmembrane region" description="Helical" evidence="7">
    <location>
        <begin position="275"/>
        <end position="296"/>
    </location>
</feature>
<accession>A0A077M113</accession>
<dbReference type="Proteomes" id="UP000035721">
    <property type="component" value="Unassembled WGS sequence"/>
</dbReference>
<dbReference type="InterPro" id="IPR018929">
    <property type="entry name" value="DUF2510"/>
</dbReference>
<evidence type="ECO:0000313" key="11">
    <source>
        <dbReference type="Proteomes" id="UP000035721"/>
    </source>
</evidence>
<evidence type="ECO:0000259" key="9">
    <source>
        <dbReference type="Pfam" id="PF10708"/>
    </source>
</evidence>
<dbReference type="STRING" id="1194083.BN12_340002"/>
<evidence type="ECO:0000256" key="6">
    <source>
        <dbReference type="SAM" id="MobiDB-lite"/>
    </source>
</evidence>
<dbReference type="Pfam" id="PF10708">
    <property type="entry name" value="DUF2510"/>
    <property type="match status" value="1"/>
</dbReference>